<proteinExistence type="predicted"/>
<feature type="non-terminal residue" evidence="2">
    <location>
        <position position="1"/>
    </location>
</feature>
<dbReference type="AlphaFoldDB" id="A0A6I1EGE8"/>
<evidence type="ECO:0000259" key="1">
    <source>
        <dbReference type="Pfam" id="PF01610"/>
    </source>
</evidence>
<feature type="non-terminal residue" evidence="2">
    <location>
        <position position="107"/>
    </location>
</feature>
<gene>
    <name evidence="2" type="ORF">GBM95_12120</name>
</gene>
<name>A0A6I1EGE8_9BURK</name>
<organism evidence="2 3">
    <name type="scientific">Sutterella seckii</name>
    <dbReference type="NCBI Taxonomy" id="1944635"/>
    <lineage>
        <taxon>Bacteria</taxon>
        <taxon>Pseudomonadati</taxon>
        <taxon>Pseudomonadota</taxon>
        <taxon>Betaproteobacteria</taxon>
        <taxon>Burkholderiales</taxon>
        <taxon>Sutterellaceae</taxon>
        <taxon>Sutterella</taxon>
    </lineage>
</organism>
<evidence type="ECO:0000313" key="2">
    <source>
        <dbReference type="EMBL" id="KAB7649595.1"/>
    </source>
</evidence>
<protein>
    <submittedName>
        <fullName evidence="2">Transposase</fullName>
    </submittedName>
</protein>
<evidence type="ECO:0000313" key="3">
    <source>
        <dbReference type="Proteomes" id="UP000430564"/>
    </source>
</evidence>
<reference evidence="2 3" key="1">
    <citation type="submission" date="2019-10" db="EMBL/GenBank/DDBJ databases">
        <title>Genome diversity of Sutterella seckii.</title>
        <authorList>
            <person name="Chaplin A.V."/>
            <person name="Sokolova S.R."/>
            <person name="Mosin K.A."/>
            <person name="Ivanova E.L."/>
            <person name="Kochetkova T.O."/>
            <person name="Goltsov A.Y."/>
            <person name="Trofimov D.Y."/>
            <person name="Efimov B.A."/>
        </authorList>
    </citation>
    <scope>NUCLEOTIDE SEQUENCE [LARGE SCALE GENOMIC DNA]</scope>
    <source>
        <strain evidence="2 3">ASD393</strain>
    </source>
</reference>
<sequence length="107" mass="12899">FHVVKNCNDALDQVRRRESKTEGVLKKSRYLWLKNFQNLNKVQQIKQMALSQLNLQTGRAYRMRLSLQNIYQNCETREDAELKLKEFCSWLMHARIPEMKRVAKMIR</sequence>
<dbReference type="InterPro" id="IPR002560">
    <property type="entry name" value="Transposase_DDE"/>
</dbReference>
<dbReference type="EMBL" id="WEHX01000270">
    <property type="protein sequence ID" value="KAB7649595.1"/>
    <property type="molecule type" value="Genomic_DNA"/>
</dbReference>
<comment type="caution">
    <text evidence="2">The sequence shown here is derived from an EMBL/GenBank/DDBJ whole genome shotgun (WGS) entry which is preliminary data.</text>
</comment>
<accession>A0A6I1EGE8</accession>
<feature type="domain" description="Transposase IS204/IS1001/IS1096/IS1165 DDE" evidence="1">
    <location>
        <begin position="1"/>
        <end position="107"/>
    </location>
</feature>
<dbReference type="Pfam" id="PF01610">
    <property type="entry name" value="DDE_Tnp_ISL3"/>
    <property type="match status" value="1"/>
</dbReference>
<dbReference type="Proteomes" id="UP000430564">
    <property type="component" value="Unassembled WGS sequence"/>
</dbReference>